<name>A0A1W9I3M7_9HYPH</name>
<dbReference type="Pfam" id="PF06821">
    <property type="entry name" value="Ser_hydrolase"/>
    <property type="match status" value="1"/>
</dbReference>
<sequence length="184" mass="19789">MRTSDIDILMVPGWTNSGPDHWQTRWERKLSTARRVEQDDWDRPQREAWIGRVVSFVSGCTRPVVLVAHSLGIAAVAHALPLLPAGHVVGAFMVAPPSDDFMVSEPAIADFAPYPRSPLPIRSMLVASQNDPACPFIEATTLAAAWGARVSDAGEAGHINSESGHGPWPEGLLAFAGFLKSLSA</sequence>
<dbReference type="GO" id="GO:0016787">
    <property type="term" value="F:hydrolase activity"/>
    <property type="evidence" value="ECO:0007669"/>
    <property type="project" value="UniProtKB-KW"/>
</dbReference>
<dbReference type="EMBL" id="LWDL01000004">
    <property type="protein sequence ID" value="OQW54295.1"/>
    <property type="molecule type" value="Genomic_DNA"/>
</dbReference>
<proteinExistence type="predicted"/>
<dbReference type="STRING" id="1827387.A4S15_14400"/>
<dbReference type="Gene3D" id="3.40.50.1820">
    <property type="entry name" value="alpha/beta hydrolase"/>
    <property type="match status" value="1"/>
</dbReference>
<reference evidence="1 2" key="1">
    <citation type="journal article" date="2017" name="Water Res.">
        <title>Comammox in drinking water systems.</title>
        <authorList>
            <person name="Wang Y."/>
            <person name="Ma L."/>
            <person name="Mao Y."/>
            <person name="Jiang X."/>
            <person name="Xia Y."/>
            <person name="Yu K."/>
            <person name="Li B."/>
            <person name="Zhang T."/>
        </authorList>
    </citation>
    <scope>NUCLEOTIDE SEQUENCE [LARGE SCALE GENOMIC DNA]</scope>
    <source>
        <strain evidence="1">SG_bin8</strain>
    </source>
</reference>
<dbReference type="AlphaFoldDB" id="A0A1W9I3M7"/>
<dbReference type="InterPro" id="IPR029058">
    <property type="entry name" value="AB_hydrolase_fold"/>
</dbReference>
<protein>
    <submittedName>
        <fullName evidence="1">Alpha/beta hydrolase</fullName>
    </submittedName>
</protein>
<dbReference type="SUPFAM" id="SSF53474">
    <property type="entry name" value="alpha/beta-Hydrolases"/>
    <property type="match status" value="1"/>
</dbReference>
<organism evidence="1 2">
    <name type="scientific">Candidatus Raskinella chloraquaticus</name>
    <dbReference type="NCBI Taxonomy" id="1951219"/>
    <lineage>
        <taxon>Bacteria</taxon>
        <taxon>Pseudomonadati</taxon>
        <taxon>Pseudomonadota</taxon>
        <taxon>Alphaproteobacteria</taxon>
        <taxon>Hyphomicrobiales</taxon>
        <taxon>Phreatobacteraceae</taxon>
        <taxon>Candidatus Raskinella</taxon>
    </lineage>
</organism>
<keyword evidence="1" id="KW-0378">Hydrolase</keyword>
<evidence type="ECO:0000313" key="1">
    <source>
        <dbReference type="EMBL" id="OQW54295.1"/>
    </source>
</evidence>
<gene>
    <name evidence="1" type="ORF">A4S15_14400</name>
</gene>
<accession>A0A1W9I3M7</accession>
<comment type="caution">
    <text evidence="1">The sequence shown here is derived from an EMBL/GenBank/DDBJ whole genome shotgun (WGS) entry which is preliminary data.</text>
</comment>
<dbReference type="InterPro" id="IPR010662">
    <property type="entry name" value="RBBP9/YdeN"/>
</dbReference>
<evidence type="ECO:0000313" key="2">
    <source>
        <dbReference type="Proteomes" id="UP000192872"/>
    </source>
</evidence>
<dbReference type="Proteomes" id="UP000192872">
    <property type="component" value="Unassembled WGS sequence"/>
</dbReference>
<dbReference type="RefSeq" id="WP_376801214.1">
    <property type="nucleotide sequence ID" value="NZ_DBNB01000009.1"/>
</dbReference>